<protein>
    <submittedName>
        <fullName evidence="3">Nucleoporin GLE1</fullName>
    </submittedName>
</protein>
<dbReference type="WBParaSite" id="HPBE_0001847301-mRNA-1">
    <property type="protein sequence ID" value="HPBE_0001847301-mRNA-1"/>
    <property type="gene ID" value="HPBE_0001847301"/>
</dbReference>
<gene>
    <name evidence="1" type="ORF">HPBE_LOCUS18472</name>
</gene>
<evidence type="ECO:0000313" key="1">
    <source>
        <dbReference type="EMBL" id="VDP11715.1"/>
    </source>
</evidence>
<reference evidence="1 2" key="1">
    <citation type="submission" date="2018-11" db="EMBL/GenBank/DDBJ databases">
        <authorList>
            <consortium name="Pathogen Informatics"/>
        </authorList>
    </citation>
    <scope>NUCLEOTIDE SEQUENCE [LARGE SCALE GENOMIC DNA]</scope>
</reference>
<dbReference type="EMBL" id="UZAH01030706">
    <property type="protein sequence ID" value="VDP11715.1"/>
    <property type="molecule type" value="Genomic_DNA"/>
</dbReference>
<sequence length="516" mass="56924">MPSFGISDADCEGDENFAGHEDLLFRRTLFQTVHPLEKIRSVQDGGQKPSAQVSSYSNISLLTSSTGSEKSFEFLGTPATSLPSTETMSKMAYLDAYNGSRPSFGLGTLTSTPFTFSKKIAVVQPTSNVNLNLENCVAESVKSNEDVTVATEGSALKASLKNRSDPAPKQPSSLDGFYVKEMEIADDYDKAKKRVEEDKNQKALRALTKRTIVEKVTVESKKTASLQEISSVSGFLCKLLNGMVVTGTGLVRNAANRYAAGTEQLLWDAARTQRVSESKTVLFTRGLSQRYGDKSLQLPDGDFRCYGFVITIESYMGIVERDPLLVLVISRILILLCANVPKFESVLMGKLLRMSQLLTLNQEKCAAYAEQLSSIEDRRFALIPETSIIKLFVHLHVTAFARLFCLLRRRFLFPGSACKGMAHFTSEALWRVVSFLTEESCRTIATAAMLLEIVENGSIPLEKADSRKWSTVLKKISSSLVPKLQDQVDEDDLRRSIGEDSLVASLRHAVSRRSSG</sequence>
<reference evidence="3" key="2">
    <citation type="submission" date="2019-09" db="UniProtKB">
        <authorList>
            <consortium name="WormBaseParasite"/>
        </authorList>
    </citation>
    <scope>IDENTIFICATION</scope>
</reference>
<name>A0A3P8BZQ2_HELPZ</name>
<keyword evidence="2" id="KW-1185">Reference proteome</keyword>
<organism evidence="1">
    <name type="scientific">Heligmosomoides polygyrus</name>
    <name type="common">Parasitic roundworm</name>
    <dbReference type="NCBI Taxonomy" id="6339"/>
    <lineage>
        <taxon>Eukaryota</taxon>
        <taxon>Metazoa</taxon>
        <taxon>Ecdysozoa</taxon>
        <taxon>Nematoda</taxon>
        <taxon>Chromadorea</taxon>
        <taxon>Rhabditida</taxon>
        <taxon>Rhabditina</taxon>
        <taxon>Rhabditomorpha</taxon>
        <taxon>Strongyloidea</taxon>
        <taxon>Heligmosomidae</taxon>
        <taxon>Heligmosomoides</taxon>
    </lineage>
</organism>
<evidence type="ECO:0000313" key="2">
    <source>
        <dbReference type="Proteomes" id="UP000050761"/>
    </source>
</evidence>
<dbReference type="Proteomes" id="UP000050761">
    <property type="component" value="Unassembled WGS sequence"/>
</dbReference>
<dbReference type="OrthoDB" id="5857961at2759"/>
<dbReference type="AlphaFoldDB" id="A0A3P8BZQ2"/>
<proteinExistence type="predicted"/>
<accession>A0A3P8BZQ2</accession>
<evidence type="ECO:0000313" key="3">
    <source>
        <dbReference type="WBParaSite" id="HPBE_0001847301-mRNA-1"/>
    </source>
</evidence>